<keyword evidence="3" id="KW-0238">DNA-binding</keyword>
<dbReference type="EMBL" id="JBFXLS010000105">
    <property type="protein sequence ID" value="KAL2816047.1"/>
    <property type="molecule type" value="Genomic_DNA"/>
</dbReference>
<dbReference type="CDD" id="cd12148">
    <property type="entry name" value="fungal_TF_MHR"/>
    <property type="match status" value="1"/>
</dbReference>
<evidence type="ECO:0000256" key="2">
    <source>
        <dbReference type="ARBA" id="ARBA00023015"/>
    </source>
</evidence>
<dbReference type="Proteomes" id="UP001610335">
    <property type="component" value="Unassembled WGS sequence"/>
</dbReference>
<dbReference type="InterPro" id="IPR036864">
    <property type="entry name" value="Zn2-C6_fun-type_DNA-bd_sf"/>
</dbReference>
<evidence type="ECO:0000256" key="6">
    <source>
        <dbReference type="SAM" id="MobiDB-lite"/>
    </source>
</evidence>
<accession>A0ABR4HKZ0</accession>
<feature type="domain" description="Zn(2)-C6 fungal-type" evidence="7">
    <location>
        <begin position="8"/>
        <end position="39"/>
    </location>
</feature>
<keyword evidence="9" id="KW-1185">Reference proteome</keyword>
<dbReference type="PROSITE" id="PS00463">
    <property type="entry name" value="ZN2_CY6_FUNGAL_1"/>
    <property type="match status" value="1"/>
</dbReference>
<evidence type="ECO:0000259" key="7">
    <source>
        <dbReference type="PROSITE" id="PS50048"/>
    </source>
</evidence>
<feature type="region of interest" description="Disordered" evidence="6">
    <location>
        <begin position="584"/>
        <end position="604"/>
    </location>
</feature>
<feature type="compositionally biased region" description="Polar residues" evidence="6">
    <location>
        <begin position="593"/>
        <end position="604"/>
    </location>
</feature>
<keyword evidence="1" id="KW-0479">Metal-binding</keyword>
<evidence type="ECO:0000313" key="9">
    <source>
        <dbReference type="Proteomes" id="UP001610335"/>
    </source>
</evidence>
<evidence type="ECO:0000256" key="3">
    <source>
        <dbReference type="ARBA" id="ARBA00023125"/>
    </source>
</evidence>
<dbReference type="InterPro" id="IPR007219">
    <property type="entry name" value="XnlR_reg_dom"/>
</dbReference>
<keyword evidence="2" id="KW-0805">Transcription regulation</keyword>
<evidence type="ECO:0000256" key="1">
    <source>
        <dbReference type="ARBA" id="ARBA00022723"/>
    </source>
</evidence>
<dbReference type="SMART" id="SM00906">
    <property type="entry name" value="Fungal_trans"/>
    <property type="match status" value="1"/>
</dbReference>
<dbReference type="InterPro" id="IPR050987">
    <property type="entry name" value="AtrR-like"/>
</dbReference>
<comment type="caution">
    <text evidence="8">The sequence shown here is derived from an EMBL/GenBank/DDBJ whole genome shotgun (WGS) entry which is preliminary data.</text>
</comment>
<protein>
    <submittedName>
        <fullName evidence="8">Fungal-specific transcription factor domain-containing protein</fullName>
    </submittedName>
</protein>
<dbReference type="InterPro" id="IPR001138">
    <property type="entry name" value="Zn2Cys6_DnaBD"/>
</dbReference>
<gene>
    <name evidence="8" type="ORF">BDW59DRAFT_153463</name>
</gene>
<evidence type="ECO:0000313" key="8">
    <source>
        <dbReference type="EMBL" id="KAL2816047.1"/>
    </source>
</evidence>
<reference evidence="8 9" key="1">
    <citation type="submission" date="2024-07" db="EMBL/GenBank/DDBJ databases">
        <title>Section-level genome sequencing and comparative genomics of Aspergillus sections Usti and Cavernicolus.</title>
        <authorList>
            <consortium name="Lawrence Berkeley National Laboratory"/>
            <person name="Nybo J.L."/>
            <person name="Vesth T.C."/>
            <person name="Theobald S."/>
            <person name="Frisvad J.C."/>
            <person name="Larsen T.O."/>
            <person name="Kjaerboelling I."/>
            <person name="Rothschild-Mancinelli K."/>
            <person name="Lyhne E.K."/>
            <person name="Kogle M.E."/>
            <person name="Barry K."/>
            <person name="Clum A."/>
            <person name="Na H."/>
            <person name="Ledsgaard L."/>
            <person name="Lin J."/>
            <person name="Lipzen A."/>
            <person name="Kuo A."/>
            <person name="Riley R."/>
            <person name="Mondo S."/>
            <person name="LaButti K."/>
            <person name="Haridas S."/>
            <person name="Pangalinan J."/>
            <person name="Salamov A.A."/>
            <person name="Simmons B.A."/>
            <person name="Magnuson J.K."/>
            <person name="Chen J."/>
            <person name="Drula E."/>
            <person name="Henrissat B."/>
            <person name="Wiebenga A."/>
            <person name="Lubbers R.J."/>
            <person name="Gomes A.C."/>
            <person name="Makela M.R."/>
            <person name="Stajich J."/>
            <person name="Grigoriev I.V."/>
            <person name="Mortensen U.H."/>
            <person name="De vries R.P."/>
            <person name="Baker S.E."/>
            <person name="Andersen M.R."/>
        </authorList>
    </citation>
    <scope>NUCLEOTIDE SEQUENCE [LARGE SCALE GENOMIC DNA]</scope>
    <source>
        <strain evidence="8 9">CBS 600.67</strain>
    </source>
</reference>
<dbReference type="CDD" id="cd00067">
    <property type="entry name" value="GAL4"/>
    <property type="match status" value="1"/>
</dbReference>
<proteinExistence type="predicted"/>
<dbReference type="PANTHER" id="PTHR46910">
    <property type="entry name" value="TRANSCRIPTION FACTOR PDR1"/>
    <property type="match status" value="1"/>
</dbReference>
<dbReference type="Pfam" id="PF00172">
    <property type="entry name" value="Zn_clus"/>
    <property type="match status" value="1"/>
</dbReference>
<evidence type="ECO:0000256" key="4">
    <source>
        <dbReference type="ARBA" id="ARBA00023163"/>
    </source>
</evidence>
<keyword evidence="4" id="KW-0804">Transcription</keyword>
<dbReference type="SUPFAM" id="SSF57701">
    <property type="entry name" value="Zn2/Cys6 DNA-binding domain"/>
    <property type="match status" value="1"/>
</dbReference>
<dbReference type="PANTHER" id="PTHR46910:SF25">
    <property type="entry name" value="ABC-TRANSPORTER-REGULATING TRANSCRIPTION FACTOR"/>
    <property type="match status" value="1"/>
</dbReference>
<dbReference type="PROSITE" id="PS50048">
    <property type="entry name" value="ZN2_CY6_FUNGAL_2"/>
    <property type="match status" value="1"/>
</dbReference>
<name>A0ABR4HKZ0_9EURO</name>
<dbReference type="SMART" id="SM00066">
    <property type="entry name" value="GAL4"/>
    <property type="match status" value="1"/>
</dbReference>
<keyword evidence="5" id="KW-0539">Nucleus</keyword>
<dbReference type="Pfam" id="PF04082">
    <property type="entry name" value="Fungal_trans"/>
    <property type="match status" value="1"/>
</dbReference>
<sequence length="721" mass="80750">MLGLVHKACDRCRSRKVRCISPSESGCEHCQSRDLPCHFSHQKRRKRRNNELIQVPNRPTPPAPTPGANAPQHPIPLSHSYSAEGNIDRYPDLYIDYLLEQGHSYQTCCPNSSHDQLTTLLGPSPNISFFSANRVQAISQQLGHNRLEPLLEAIRTAIASRLKSSSPLVPSGVDKDASNDTEAVHNLAGGSTVKDHINTYMELVHPFYPFLCRSDFEQRAFAPGLVQDLVANKSWACLYYGVVAVGCQHNGGGAYEARTGESWAYFERSMTYFQDLIFPKRLVTSVQALMSLAIFCQSISAFGLELLMIAEAAVMAQSLGINRGTSALETSSARTFWVLYYMEKTSCFTAGKVPTLQDSYISCPFPNMSEWAFSDYDWFLSFAKYSRLISKINSRLLTITSIPKPWVACNITIQSLRSELETWRDSIPRRFRPGEPLRPRMLSESRALSVALRTQYYYYHAYLTLTWTLLHCGTDRPDFDQEQELKTELMQAARSVLELTSYIEISPSTPVWMLALMPLSALMILFDLVIHNPSHPETSLNLALLDIASGHFSRMEYSSEGVLPGSLISEFAHLARQYISDIRHTTGHGHPNRPSNFRSTSFGHVAQQTQPRLSEAQPLHDDVPFGPMATFVPEETNAPSNPPLHQGINSFAPIEQDAAAASSSLSQMVPVTGEQNQIFFPQVEEQIDQLQYLGVDLMGLFDPTYPFIGYNAPVQDPYQTL</sequence>
<feature type="region of interest" description="Disordered" evidence="6">
    <location>
        <begin position="41"/>
        <end position="73"/>
    </location>
</feature>
<dbReference type="Gene3D" id="4.10.240.10">
    <property type="entry name" value="Zn(2)-C6 fungal-type DNA-binding domain"/>
    <property type="match status" value="1"/>
</dbReference>
<evidence type="ECO:0000256" key="5">
    <source>
        <dbReference type="ARBA" id="ARBA00023242"/>
    </source>
</evidence>
<organism evidence="8 9">
    <name type="scientific">Aspergillus cavernicola</name>
    <dbReference type="NCBI Taxonomy" id="176166"/>
    <lineage>
        <taxon>Eukaryota</taxon>
        <taxon>Fungi</taxon>
        <taxon>Dikarya</taxon>
        <taxon>Ascomycota</taxon>
        <taxon>Pezizomycotina</taxon>
        <taxon>Eurotiomycetes</taxon>
        <taxon>Eurotiomycetidae</taxon>
        <taxon>Eurotiales</taxon>
        <taxon>Aspergillaceae</taxon>
        <taxon>Aspergillus</taxon>
        <taxon>Aspergillus subgen. Nidulantes</taxon>
    </lineage>
</organism>